<dbReference type="InterPro" id="IPR017145">
    <property type="entry name" value="Aminobenzoyl-glu_utiliz_pB"/>
</dbReference>
<sequence length="466" mass="50357">MNFHEQISAIIDQKKQKLIEVSDSIWGFCETRYEEHKSAEMMARALEEEGFTVERSAGGIQTAVVGTYGTGKPVVAILGEFDALSGLSQQANAAVKQPIQEGGNGHGCGHNLLGTGSLAAAIAVRHYMEQQGLKGTVRYYGCPAEEGGGGKAFMARAGLFQDVDVAFTWHPWDENLAYNARMLATCQVYFKFKGISSHASASPELGRSALDAVELMNVGANFLREHIIQDARLHYAITNTGGYAPNVVQSEAEVLYKIRAPKMDQVREILTRVIDIARGAALMTGTQMEMQFDAASADLIPNITLGSMMHKQFVQIGGESYSEEEISFAQSIQASFSEVEMKPVHKANGKVLSVDVNPYNPEPGFLAGSTDVGDVSWIVPTGQVYVTTCAYGTPPHSWQMVAQGTSSIAHKGMLLAGKVIASSAIETMLHPEIIEQAKAEHQEQLAGETYQSMIPAEAVPAPIRRA</sequence>
<dbReference type="SUPFAM" id="SSF53187">
    <property type="entry name" value="Zn-dependent exopeptidases"/>
    <property type="match status" value="1"/>
</dbReference>
<dbReference type="NCBIfam" id="TIGR01891">
    <property type="entry name" value="amidohydrolases"/>
    <property type="match status" value="1"/>
</dbReference>
<accession>A0ABW3UQ95</accession>
<dbReference type="PANTHER" id="PTHR30575:SF0">
    <property type="entry name" value="XAA-ARG DIPEPTIDASE"/>
    <property type="match status" value="1"/>
</dbReference>
<dbReference type="InterPro" id="IPR017439">
    <property type="entry name" value="Amidohydrolase"/>
</dbReference>
<gene>
    <name evidence="1" type="ORF">ACFQ4B_22720</name>
</gene>
<dbReference type="InterPro" id="IPR002933">
    <property type="entry name" value="Peptidase_M20"/>
</dbReference>
<comment type="caution">
    <text evidence="1">The sequence shown here is derived from an EMBL/GenBank/DDBJ whole genome shotgun (WGS) entry which is preliminary data.</text>
</comment>
<dbReference type="InterPro" id="IPR036264">
    <property type="entry name" value="Bact_exopeptidase_dim_dom"/>
</dbReference>
<proteinExistence type="predicted"/>
<name>A0ABW3UQ95_9BACL</name>
<dbReference type="PIRSF" id="PIRSF037227">
    <property type="entry name" value="Aminobenzoyl-glu_utiliz_pB"/>
    <property type="match status" value="1"/>
</dbReference>
<keyword evidence="2" id="KW-1185">Reference proteome</keyword>
<dbReference type="Proteomes" id="UP001597180">
    <property type="component" value="Unassembled WGS sequence"/>
</dbReference>
<dbReference type="SUPFAM" id="SSF55031">
    <property type="entry name" value="Bacterial exopeptidase dimerisation domain"/>
    <property type="match status" value="1"/>
</dbReference>
<organism evidence="1 2">
    <name type="scientific">Paenibacillus vulneris</name>
    <dbReference type="NCBI Taxonomy" id="1133364"/>
    <lineage>
        <taxon>Bacteria</taxon>
        <taxon>Bacillati</taxon>
        <taxon>Bacillota</taxon>
        <taxon>Bacilli</taxon>
        <taxon>Bacillales</taxon>
        <taxon>Paenibacillaceae</taxon>
        <taxon>Paenibacillus</taxon>
    </lineage>
</organism>
<protein>
    <submittedName>
        <fullName evidence="1">M20 family metallopeptidase</fullName>
    </submittedName>
</protein>
<dbReference type="PANTHER" id="PTHR30575">
    <property type="entry name" value="PEPTIDASE M20"/>
    <property type="match status" value="1"/>
</dbReference>
<dbReference type="EMBL" id="JBHTLU010000031">
    <property type="protein sequence ID" value="MFD1222935.1"/>
    <property type="molecule type" value="Genomic_DNA"/>
</dbReference>
<dbReference type="InterPro" id="IPR052030">
    <property type="entry name" value="Peptidase_M20/M20A_hydrolases"/>
</dbReference>
<dbReference type="CDD" id="cd05673">
    <property type="entry name" value="M20_Acy1L2_AbgB"/>
    <property type="match status" value="1"/>
</dbReference>
<evidence type="ECO:0000313" key="2">
    <source>
        <dbReference type="Proteomes" id="UP001597180"/>
    </source>
</evidence>
<dbReference type="Pfam" id="PF01546">
    <property type="entry name" value="Peptidase_M20"/>
    <property type="match status" value="1"/>
</dbReference>
<evidence type="ECO:0000313" key="1">
    <source>
        <dbReference type="EMBL" id="MFD1222935.1"/>
    </source>
</evidence>
<reference evidence="2" key="1">
    <citation type="journal article" date="2019" name="Int. J. Syst. Evol. Microbiol.">
        <title>The Global Catalogue of Microorganisms (GCM) 10K type strain sequencing project: providing services to taxonomists for standard genome sequencing and annotation.</title>
        <authorList>
            <consortium name="The Broad Institute Genomics Platform"/>
            <consortium name="The Broad Institute Genome Sequencing Center for Infectious Disease"/>
            <person name="Wu L."/>
            <person name="Ma J."/>
        </authorList>
    </citation>
    <scope>NUCLEOTIDE SEQUENCE [LARGE SCALE GENOMIC DNA]</scope>
    <source>
        <strain evidence="2">CCUG 53270</strain>
    </source>
</reference>
<dbReference type="Gene3D" id="3.40.630.10">
    <property type="entry name" value="Zn peptidases"/>
    <property type="match status" value="2"/>
</dbReference>
<dbReference type="RefSeq" id="WP_345588840.1">
    <property type="nucleotide sequence ID" value="NZ_BAABJG010000015.1"/>
</dbReference>